<reference evidence="2" key="1">
    <citation type="journal article" date="2020" name="Nature">
        <title>Giant virus diversity and host interactions through global metagenomics.</title>
        <authorList>
            <person name="Schulz F."/>
            <person name="Roux S."/>
            <person name="Paez-Espino D."/>
            <person name="Jungbluth S."/>
            <person name="Walsh D.A."/>
            <person name="Denef V.J."/>
            <person name="McMahon K.D."/>
            <person name="Konstantinidis K.T."/>
            <person name="Eloe-Fadrosh E.A."/>
            <person name="Kyrpides N.C."/>
            <person name="Woyke T."/>
        </authorList>
    </citation>
    <scope>NUCLEOTIDE SEQUENCE</scope>
    <source>
        <strain evidence="2">GVMAG-M-3300023174-111</strain>
    </source>
</reference>
<organism evidence="2">
    <name type="scientific">viral metagenome</name>
    <dbReference type="NCBI Taxonomy" id="1070528"/>
    <lineage>
        <taxon>unclassified sequences</taxon>
        <taxon>metagenomes</taxon>
        <taxon>organismal metagenomes</taxon>
    </lineage>
</organism>
<protein>
    <recommendedName>
        <fullName evidence="3">J domain-containing protein</fullName>
    </recommendedName>
</protein>
<feature type="compositionally biased region" description="Basic and acidic residues" evidence="1">
    <location>
        <begin position="50"/>
        <end position="59"/>
    </location>
</feature>
<feature type="region of interest" description="Disordered" evidence="1">
    <location>
        <begin position="41"/>
        <end position="164"/>
    </location>
</feature>
<evidence type="ECO:0000313" key="2">
    <source>
        <dbReference type="EMBL" id="QHT11259.1"/>
    </source>
</evidence>
<dbReference type="EMBL" id="MN739533">
    <property type="protein sequence ID" value="QHT11259.1"/>
    <property type="molecule type" value="Genomic_DNA"/>
</dbReference>
<dbReference type="InterPro" id="IPR036869">
    <property type="entry name" value="J_dom_sf"/>
</dbReference>
<feature type="compositionally biased region" description="Basic and acidic residues" evidence="1">
    <location>
        <begin position="85"/>
        <end position="158"/>
    </location>
</feature>
<proteinExistence type="predicted"/>
<dbReference type="Gene3D" id="1.10.287.110">
    <property type="entry name" value="DnaJ domain"/>
    <property type="match status" value="1"/>
</dbReference>
<sequence>MNSANRFAALNADEILSTSSATQAVKKAEKKLREIAALKKKDEDDLTQEELDKIAREPYWRNIAYPEQQPRNSTNESQKAKQKARHLEKLKKKETARTKAEEANLRKEELRKITREREEKREQERKEREEQEQEQRQRKKEERERKEQEQRQQKEKESNKKRKFENMMEESIEYKHVFSEFEEHYSRHHDVNKAFKSLSLKYHPDRNYGNESWATIMQQYVVDVKEYFENVENM</sequence>
<accession>A0A6C0D5T1</accession>
<dbReference type="AlphaFoldDB" id="A0A6C0D5T1"/>
<evidence type="ECO:0008006" key="3">
    <source>
        <dbReference type="Google" id="ProtNLM"/>
    </source>
</evidence>
<name>A0A6C0D5T1_9ZZZZ</name>
<evidence type="ECO:0000256" key="1">
    <source>
        <dbReference type="SAM" id="MobiDB-lite"/>
    </source>
</evidence>
<dbReference type="SUPFAM" id="SSF46565">
    <property type="entry name" value="Chaperone J-domain"/>
    <property type="match status" value="1"/>
</dbReference>